<dbReference type="SUPFAM" id="SSF52172">
    <property type="entry name" value="CheY-like"/>
    <property type="match status" value="1"/>
</dbReference>
<evidence type="ECO:0000313" key="11">
    <source>
        <dbReference type="EMBL" id="UUF09539.1"/>
    </source>
</evidence>
<proteinExistence type="predicted"/>
<keyword evidence="2" id="KW-0902">Two-component regulatory system</keyword>
<dbReference type="RefSeq" id="WP_055244319.1">
    <property type="nucleotide sequence ID" value="NZ_CP071249.1"/>
</dbReference>
<evidence type="ECO:0000256" key="6">
    <source>
        <dbReference type="PROSITE-ProRule" id="PRU00169"/>
    </source>
</evidence>
<dbReference type="GO" id="GO:0000976">
    <property type="term" value="F:transcription cis-regulatory region binding"/>
    <property type="evidence" value="ECO:0007669"/>
    <property type="project" value="TreeGrafter"/>
</dbReference>
<dbReference type="EMBL" id="CP071249">
    <property type="protein sequence ID" value="UUF05013.1"/>
    <property type="molecule type" value="Genomic_DNA"/>
</dbReference>
<name>A0A9Q9FJP4_9FIRM</name>
<evidence type="ECO:0000313" key="13">
    <source>
        <dbReference type="Proteomes" id="UP001058072"/>
    </source>
</evidence>
<keyword evidence="3" id="KW-0805">Transcription regulation</keyword>
<dbReference type="Gene3D" id="6.10.250.690">
    <property type="match status" value="1"/>
</dbReference>
<dbReference type="EMBL" id="CP071250">
    <property type="protein sequence ID" value="UUF09539.1"/>
    <property type="molecule type" value="Genomic_DNA"/>
</dbReference>
<evidence type="ECO:0000256" key="1">
    <source>
        <dbReference type="ARBA" id="ARBA00022553"/>
    </source>
</evidence>
<evidence type="ECO:0000256" key="7">
    <source>
        <dbReference type="PROSITE-ProRule" id="PRU01091"/>
    </source>
</evidence>
<dbReference type="InterPro" id="IPR039420">
    <property type="entry name" value="WalR-like"/>
</dbReference>
<feature type="DNA-binding region" description="OmpR/PhoB-type" evidence="7">
    <location>
        <begin position="130"/>
        <end position="226"/>
    </location>
</feature>
<keyword evidence="5" id="KW-0804">Transcription</keyword>
<dbReference type="SMART" id="SM00448">
    <property type="entry name" value="REC"/>
    <property type="match status" value="1"/>
</dbReference>
<feature type="modified residue" description="4-aspartylphosphate" evidence="6">
    <location>
        <position position="53"/>
    </location>
</feature>
<evidence type="ECO:0000256" key="5">
    <source>
        <dbReference type="ARBA" id="ARBA00023163"/>
    </source>
</evidence>
<dbReference type="GO" id="GO:0006355">
    <property type="term" value="P:regulation of DNA-templated transcription"/>
    <property type="evidence" value="ECO:0007669"/>
    <property type="project" value="InterPro"/>
</dbReference>
<dbReference type="InterPro" id="IPR011006">
    <property type="entry name" value="CheY-like_superfamily"/>
</dbReference>
<dbReference type="Gene3D" id="1.10.10.10">
    <property type="entry name" value="Winged helix-like DNA-binding domain superfamily/Winged helix DNA-binding domain"/>
    <property type="match status" value="1"/>
</dbReference>
<dbReference type="SUPFAM" id="SSF46894">
    <property type="entry name" value="C-terminal effector domain of the bipartite response regulators"/>
    <property type="match status" value="1"/>
</dbReference>
<dbReference type="Pfam" id="PF00486">
    <property type="entry name" value="Trans_reg_C"/>
    <property type="match status" value="1"/>
</dbReference>
<dbReference type="AlphaFoldDB" id="A0A9Q9FJP4"/>
<sequence length="230" mass="26439">MSKKVLVVEDEISIQRILQYDLMQSGFSVDLASDGEEGLQKALADEYDVMLLDVMLPKRDGFSVCKELRNRGNSIYIVILSARDDELDRVLGLDVGADDYMTKPFSSREVVSKVKAIIRRREVLSAGKGKSYLSYQRIRLDSSRFEVLIDDQVVDFTLKEYELLEFLIQHKGQALSRDVLLDRLWGFEYDGDTRIVDVHIFKIRDKLKPYGIKIKTIRGVGYMLEDEAND</sequence>
<keyword evidence="4 7" id="KW-0238">DNA-binding</keyword>
<feature type="domain" description="OmpR/PhoB-type" evidence="9">
    <location>
        <begin position="130"/>
        <end position="226"/>
    </location>
</feature>
<dbReference type="Proteomes" id="UP001058016">
    <property type="component" value="Chromosome"/>
</dbReference>
<evidence type="ECO:0000313" key="12">
    <source>
        <dbReference type="Proteomes" id="UP001058016"/>
    </source>
</evidence>
<dbReference type="CDD" id="cd17574">
    <property type="entry name" value="REC_OmpR"/>
    <property type="match status" value="1"/>
</dbReference>
<dbReference type="SMART" id="SM00862">
    <property type="entry name" value="Trans_reg_C"/>
    <property type="match status" value="1"/>
</dbReference>
<dbReference type="GO" id="GO:0005829">
    <property type="term" value="C:cytosol"/>
    <property type="evidence" value="ECO:0007669"/>
    <property type="project" value="TreeGrafter"/>
</dbReference>
<keyword evidence="12" id="KW-1185">Reference proteome</keyword>
<accession>A0A9Q9FJP4</accession>
<dbReference type="InterPro" id="IPR036388">
    <property type="entry name" value="WH-like_DNA-bd_sf"/>
</dbReference>
<evidence type="ECO:0000313" key="10">
    <source>
        <dbReference type="EMBL" id="UUF05013.1"/>
    </source>
</evidence>
<evidence type="ECO:0000256" key="3">
    <source>
        <dbReference type="ARBA" id="ARBA00023015"/>
    </source>
</evidence>
<dbReference type="FunFam" id="3.40.50.2300:FF:000001">
    <property type="entry name" value="DNA-binding response regulator PhoB"/>
    <property type="match status" value="1"/>
</dbReference>
<evidence type="ECO:0000259" key="9">
    <source>
        <dbReference type="PROSITE" id="PS51755"/>
    </source>
</evidence>
<dbReference type="InterPro" id="IPR001789">
    <property type="entry name" value="Sig_transdc_resp-reg_receiver"/>
</dbReference>
<dbReference type="InterPro" id="IPR001867">
    <property type="entry name" value="OmpR/PhoB-type_DNA-bd"/>
</dbReference>
<gene>
    <name evidence="10" type="ORF">J0J69_07750</name>
    <name evidence="11" type="ORF">J0J70_06215</name>
</gene>
<evidence type="ECO:0000259" key="8">
    <source>
        <dbReference type="PROSITE" id="PS50110"/>
    </source>
</evidence>
<evidence type="ECO:0000256" key="2">
    <source>
        <dbReference type="ARBA" id="ARBA00023012"/>
    </source>
</evidence>
<protein>
    <submittedName>
        <fullName evidence="11">Response regulator transcription factor</fullName>
    </submittedName>
</protein>
<evidence type="ECO:0000256" key="4">
    <source>
        <dbReference type="ARBA" id="ARBA00023125"/>
    </source>
</evidence>
<dbReference type="PANTHER" id="PTHR48111:SF73">
    <property type="entry name" value="ALKALINE PHOSPHATASE SYNTHESIS TRANSCRIPTIONAL REGULATORY PROTEIN PHOP"/>
    <property type="match status" value="1"/>
</dbReference>
<dbReference type="GO" id="GO:0000156">
    <property type="term" value="F:phosphorelay response regulator activity"/>
    <property type="evidence" value="ECO:0007669"/>
    <property type="project" value="TreeGrafter"/>
</dbReference>
<keyword evidence="1 6" id="KW-0597">Phosphoprotein</keyword>
<dbReference type="InterPro" id="IPR016032">
    <property type="entry name" value="Sig_transdc_resp-reg_C-effctor"/>
</dbReference>
<dbReference type="CDD" id="cd00383">
    <property type="entry name" value="trans_reg_C"/>
    <property type="match status" value="1"/>
</dbReference>
<dbReference type="Proteomes" id="UP001058072">
    <property type="component" value="Chromosome"/>
</dbReference>
<dbReference type="Pfam" id="PF00072">
    <property type="entry name" value="Response_reg"/>
    <property type="match status" value="1"/>
</dbReference>
<dbReference type="PROSITE" id="PS51755">
    <property type="entry name" value="OMPR_PHOB"/>
    <property type="match status" value="1"/>
</dbReference>
<reference evidence="11 12" key="1">
    <citation type="submission" date="2021-03" db="EMBL/GenBank/DDBJ databases">
        <title>Comparative Genomics and Metabolomics in the genus Turicibacter.</title>
        <authorList>
            <person name="Maki J."/>
            <person name="Looft T."/>
        </authorList>
    </citation>
    <scope>NUCLEOTIDE SEQUENCE</scope>
    <source>
        <strain evidence="11">ISU324</strain>
        <strain evidence="10 12">MMM721</strain>
    </source>
</reference>
<dbReference type="PROSITE" id="PS50110">
    <property type="entry name" value="RESPONSE_REGULATORY"/>
    <property type="match status" value="1"/>
</dbReference>
<organism evidence="11 13">
    <name type="scientific">Turicibacter bilis</name>
    <dbReference type="NCBI Taxonomy" id="2735723"/>
    <lineage>
        <taxon>Bacteria</taxon>
        <taxon>Bacillati</taxon>
        <taxon>Bacillota</taxon>
        <taxon>Erysipelotrichia</taxon>
        <taxon>Erysipelotrichales</taxon>
        <taxon>Turicibacteraceae</taxon>
        <taxon>Turicibacter</taxon>
    </lineage>
</organism>
<dbReference type="GO" id="GO:0032993">
    <property type="term" value="C:protein-DNA complex"/>
    <property type="evidence" value="ECO:0007669"/>
    <property type="project" value="TreeGrafter"/>
</dbReference>
<dbReference type="PANTHER" id="PTHR48111">
    <property type="entry name" value="REGULATOR OF RPOS"/>
    <property type="match status" value="1"/>
</dbReference>
<dbReference type="Gene3D" id="3.40.50.2300">
    <property type="match status" value="1"/>
</dbReference>
<feature type="domain" description="Response regulatory" evidence="8">
    <location>
        <begin position="4"/>
        <end position="118"/>
    </location>
</feature>